<organism evidence="1">
    <name type="scientific">Pseudomonas phage Cygsa01</name>
    <dbReference type="NCBI Taxonomy" id="3138529"/>
    <lineage>
        <taxon>Viruses</taxon>
    </lineage>
</organism>
<reference evidence="1" key="1">
    <citation type="journal article" date="2024" name="J. Gen. Virol.">
        <title>Novel phages of Pseudomonas syringae unveil numerous potential auxiliary metabolic genes.</title>
        <authorList>
            <person name="Feltin C."/>
            <person name="Garneau J.R."/>
            <person name="Morris C.E."/>
            <person name="Berard A."/>
            <person name="Torres-Barcelo C."/>
        </authorList>
    </citation>
    <scope>NUCLEOTIDE SEQUENCE</scope>
</reference>
<accession>A0AAU6W4G2</accession>
<protein>
    <submittedName>
        <fullName evidence="1">Uncharacterized protein</fullName>
    </submittedName>
</protein>
<sequence>MKHPIGQIEFVGIARRNIKDADHGIIANLVVRDSLKDQYIIDISEFRRNMFYHPEIVPWHTDYVVHSDGVAYECQGKGGRYRLIGESTGAGDDNRGESVKVYQDTVTGKLFHRNVPAFDKRMAATGDI</sequence>
<evidence type="ECO:0000313" key="1">
    <source>
        <dbReference type="EMBL" id="XAI71230.1"/>
    </source>
</evidence>
<gene>
    <name evidence="1" type="ORF">Cygsa01_00184</name>
</gene>
<dbReference type="EMBL" id="PP179332">
    <property type="protein sequence ID" value="XAI71230.1"/>
    <property type="molecule type" value="Genomic_DNA"/>
</dbReference>
<name>A0AAU6W4G2_9VIRU</name>
<proteinExistence type="predicted"/>